<dbReference type="EMBL" id="MFJL01000042">
    <property type="protein sequence ID" value="OGG12723.1"/>
    <property type="molecule type" value="Genomic_DNA"/>
</dbReference>
<comment type="caution">
    <text evidence="1">The sequence shown here is derived from an EMBL/GenBank/DDBJ whole genome shotgun (WGS) entry which is preliminary data.</text>
</comment>
<evidence type="ECO:0000313" key="2">
    <source>
        <dbReference type="Proteomes" id="UP000176923"/>
    </source>
</evidence>
<dbReference type="Proteomes" id="UP000176923">
    <property type="component" value="Unassembled WGS sequence"/>
</dbReference>
<proteinExistence type="predicted"/>
<name>A0A1F5ZK37_9BACT</name>
<organism evidence="1 2">
    <name type="scientific">Candidatus Gottesmanbacteria bacterium RIFCSPHIGHO2_02_FULL_39_11</name>
    <dbReference type="NCBI Taxonomy" id="1798382"/>
    <lineage>
        <taxon>Bacteria</taxon>
        <taxon>Candidatus Gottesmaniibacteriota</taxon>
    </lineage>
</organism>
<sequence length="126" mass="14247">MSTCEVCAAYGDQNSKEIKLFREDPYTGISLTTVDTGSEPKEVHYPLISETSNSRDKNYIVIKISHGSNNSDPVAGEIYASSGKRVARLQESGKENIFHRVHGIRPGVSRFFRYEQFNLWVNHHAE</sequence>
<protein>
    <submittedName>
        <fullName evidence="1">Uncharacterized protein</fullName>
    </submittedName>
</protein>
<reference evidence="1 2" key="1">
    <citation type="journal article" date="2016" name="Nat. Commun.">
        <title>Thousands of microbial genomes shed light on interconnected biogeochemical processes in an aquifer system.</title>
        <authorList>
            <person name="Anantharaman K."/>
            <person name="Brown C.T."/>
            <person name="Hug L.A."/>
            <person name="Sharon I."/>
            <person name="Castelle C.J."/>
            <person name="Probst A.J."/>
            <person name="Thomas B.C."/>
            <person name="Singh A."/>
            <person name="Wilkins M.J."/>
            <person name="Karaoz U."/>
            <person name="Brodie E.L."/>
            <person name="Williams K.H."/>
            <person name="Hubbard S.S."/>
            <person name="Banfield J.F."/>
        </authorList>
    </citation>
    <scope>NUCLEOTIDE SEQUENCE [LARGE SCALE GENOMIC DNA]</scope>
</reference>
<gene>
    <name evidence="1" type="ORF">A3D77_03915</name>
</gene>
<accession>A0A1F5ZK37</accession>
<evidence type="ECO:0000313" key="1">
    <source>
        <dbReference type="EMBL" id="OGG12723.1"/>
    </source>
</evidence>
<dbReference type="AlphaFoldDB" id="A0A1F5ZK37"/>